<dbReference type="Proteomes" id="UP000887566">
    <property type="component" value="Unplaced"/>
</dbReference>
<reference evidence="3" key="1">
    <citation type="submission" date="2022-11" db="UniProtKB">
        <authorList>
            <consortium name="WormBaseParasite"/>
        </authorList>
    </citation>
    <scope>IDENTIFICATION</scope>
</reference>
<dbReference type="GO" id="GO:0032039">
    <property type="term" value="C:integrator complex"/>
    <property type="evidence" value="ECO:0007669"/>
    <property type="project" value="InterPro"/>
</dbReference>
<dbReference type="GO" id="GO:0034472">
    <property type="term" value="P:snRNA 3'-end processing"/>
    <property type="evidence" value="ECO:0007669"/>
    <property type="project" value="TreeGrafter"/>
</dbReference>
<dbReference type="AlphaFoldDB" id="A0A914WCR1"/>
<dbReference type="Pfam" id="PF14838">
    <property type="entry name" value="INTS5_C"/>
    <property type="match status" value="1"/>
</dbReference>
<name>A0A914WCR1_9BILA</name>
<feature type="domain" description="Integrator complex subunit 5 C-terminal" evidence="1">
    <location>
        <begin position="49"/>
        <end position="633"/>
    </location>
</feature>
<evidence type="ECO:0000313" key="2">
    <source>
        <dbReference type="Proteomes" id="UP000887566"/>
    </source>
</evidence>
<proteinExistence type="predicted"/>
<protein>
    <submittedName>
        <fullName evidence="3">Integrator complex subunit 5 C-terminal domain-containing protein</fullName>
    </submittedName>
</protein>
<dbReference type="InterPro" id="IPR029444">
    <property type="entry name" value="INTS5_C"/>
</dbReference>
<organism evidence="2 3">
    <name type="scientific">Plectus sambesii</name>
    <dbReference type="NCBI Taxonomy" id="2011161"/>
    <lineage>
        <taxon>Eukaryota</taxon>
        <taxon>Metazoa</taxon>
        <taxon>Ecdysozoa</taxon>
        <taxon>Nematoda</taxon>
        <taxon>Chromadorea</taxon>
        <taxon>Plectida</taxon>
        <taxon>Plectina</taxon>
        <taxon>Plectoidea</taxon>
        <taxon>Plectidae</taxon>
        <taxon>Plectus</taxon>
    </lineage>
</organism>
<dbReference type="WBParaSite" id="PSAMB.scaffold378size53905.g5371.t1">
    <property type="protein sequence ID" value="PSAMB.scaffold378size53905.g5371.t1"/>
    <property type="gene ID" value="PSAMB.scaffold378size53905.g5371"/>
</dbReference>
<evidence type="ECO:0000259" key="1">
    <source>
        <dbReference type="Pfam" id="PF14838"/>
    </source>
</evidence>
<evidence type="ECO:0000313" key="3">
    <source>
        <dbReference type="WBParaSite" id="PSAMB.scaffold378size53905.g5371.t1"/>
    </source>
</evidence>
<dbReference type="InterPro" id="IPR040316">
    <property type="entry name" value="INTS5"/>
</dbReference>
<accession>A0A914WCR1</accession>
<sequence length="650" mass="72651">MVVHITPANVLLATRRIGSVAKCFVLPDRSYDTFLMQMINAIDQADVCVLLNRLLPIAFDPNIYADIPPSDQPLAAAIQAQTALMLEQVLTDVLRTAHAHIALELDAFPLLKKYCDDTELQNLIGLMLEGSDSGRKFHLRLLAAFSVASGEMKSAEVLARILFATRGEAQLAAFQAFAIAIVPLFPELTNLMVKILPRLRNVLTDSTDDTWLFNLLTLIRWEREQSADDQHGGIIRLSQALLADFGAAVTDFISFATAFDRVSTVKCCLAIIESLETPTHLLPRFAFKIAHQMVDVIFFALAQADSGDGIALLKMAYNCAFIFVESQVYLCRQEFLATLIERAFADCDAVFGTGRPGGDKDSSKSQDSDTSLLEQNYKLVSKRNAAAMVHSGVIGRGAKRNEQVVVKEDALLKRLLFVDVVDKFCQQRASGEGEMIMYNLHTCRQLAVLLTDHLCVDSISAYHAWEDWDLERDAVPRYIEVSKRVNDIPFAWDLLFLVAEAYPGLWFCLPVVKAMLASLMSQLESSVEKTKAVDAKILVQLDRWFLLVTKGMMLPVQLSQIYEVASKVSVHEAFILLLDIWRYFQSMSPESHVLAAHFDQLQVKVAHRVDPLMGDVERFTENCRLVIQRNIAAVGYLFPKLFPDLLSQPS</sequence>
<dbReference type="PANTHER" id="PTHR31697">
    <property type="entry name" value="INTEGRATOR COMPLEX SUBUNIT 5"/>
    <property type="match status" value="1"/>
</dbReference>
<dbReference type="PANTHER" id="PTHR31697:SF2">
    <property type="entry name" value="INTEGRATOR COMPLEX SUBUNIT 5"/>
    <property type="match status" value="1"/>
</dbReference>
<keyword evidence="2" id="KW-1185">Reference proteome</keyword>